<dbReference type="PROSITE" id="PS50949">
    <property type="entry name" value="HTH_GNTR"/>
    <property type="match status" value="2"/>
</dbReference>
<dbReference type="Gene3D" id="1.10.10.10">
    <property type="entry name" value="Winged helix-like DNA-binding domain superfamily/Winged helix DNA-binding domain"/>
    <property type="match status" value="2"/>
</dbReference>
<evidence type="ECO:0000256" key="3">
    <source>
        <dbReference type="ARBA" id="ARBA00023163"/>
    </source>
</evidence>
<evidence type="ECO:0000313" key="6">
    <source>
        <dbReference type="Proteomes" id="UP000306509"/>
    </source>
</evidence>
<proteinExistence type="predicted"/>
<dbReference type="PANTHER" id="PTHR44846:SF17">
    <property type="entry name" value="GNTR-FAMILY TRANSCRIPTIONAL REGULATOR"/>
    <property type="match status" value="1"/>
</dbReference>
<dbReference type="AlphaFoldDB" id="A0A4U8Q4U2"/>
<dbReference type="Proteomes" id="UP000306509">
    <property type="component" value="Unassembled WGS sequence"/>
</dbReference>
<dbReference type="InterPro" id="IPR000524">
    <property type="entry name" value="Tscrpt_reg_HTH_GntR"/>
</dbReference>
<reference evidence="5 6" key="1">
    <citation type="journal article" date="2019" name="Anaerobe">
        <title>Detection of Robinsoniella peoriensis in multiple bone samples of a trauma patient.</title>
        <authorList>
            <person name="Schrottner P."/>
            <person name="Hartwich K."/>
            <person name="Bunk B."/>
            <person name="Schober I."/>
            <person name="Helbig S."/>
            <person name="Rudolph W.W."/>
            <person name="Gunzer F."/>
        </authorList>
    </citation>
    <scope>NUCLEOTIDE SEQUENCE [LARGE SCALE GENOMIC DNA]</scope>
    <source>
        <strain evidence="5 6">DSM 106044</strain>
    </source>
</reference>
<evidence type="ECO:0000313" key="5">
    <source>
        <dbReference type="EMBL" id="TLC99849.1"/>
    </source>
</evidence>
<evidence type="ECO:0000259" key="4">
    <source>
        <dbReference type="PROSITE" id="PS50949"/>
    </source>
</evidence>
<keyword evidence="6" id="KW-1185">Reference proteome</keyword>
<dbReference type="STRING" id="180332.GCA_000797495_04633"/>
<evidence type="ECO:0000256" key="2">
    <source>
        <dbReference type="ARBA" id="ARBA00023125"/>
    </source>
</evidence>
<dbReference type="InterPro" id="IPR036388">
    <property type="entry name" value="WH-like_DNA-bd_sf"/>
</dbReference>
<name>A0A4U8Q4U2_9FIRM</name>
<dbReference type="Pfam" id="PF00392">
    <property type="entry name" value="GntR"/>
    <property type="match status" value="1"/>
</dbReference>
<dbReference type="PANTHER" id="PTHR44846">
    <property type="entry name" value="MANNOSYL-D-GLYCERATE TRANSPORT/METABOLISM SYSTEM REPRESSOR MNGR-RELATED"/>
    <property type="match status" value="1"/>
</dbReference>
<keyword evidence="2 5" id="KW-0238">DNA-binding</keyword>
<accession>A0A4U8Q4U2</accession>
<dbReference type="SUPFAM" id="SSF46785">
    <property type="entry name" value="Winged helix' DNA-binding domain"/>
    <property type="match status" value="2"/>
</dbReference>
<feature type="domain" description="HTH gntR-type" evidence="4">
    <location>
        <begin position="249"/>
        <end position="317"/>
    </location>
</feature>
<keyword evidence="1" id="KW-0805">Transcription regulation</keyword>
<dbReference type="EMBL" id="QGQD01000064">
    <property type="protein sequence ID" value="TLC99849.1"/>
    <property type="molecule type" value="Genomic_DNA"/>
</dbReference>
<protein>
    <submittedName>
        <fullName evidence="5">DNA-binding transcriptional repressor ExuR</fullName>
    </submittedName>
</protein>
<keyword evidence="3" id="KW-0804">Transcription</keyword>
<feature type="domain" description="HTH gntR-type" evidence="4">
    <location>
        <begin position="6"/>
        <end position="74"/>
    </location>
</feature>
<organism evidence="5 6">
    <name type="scientific">Robinsoniella peoriensis</name>
    <dbReference type="NCBI Taxonomy" id="180332"/>
    <lineage>
        <taxon>Bacteria</taxon>
        <taxon>Bacillati</taxon>
        <taxon>Bacillota</taxon>
        <taxon>Clostridia</taxon>
        <taxon>Lachnospirales</taxon>
        <taxon>Lachnospiraceae</taxon>
        <taxon>Robinsoniella</taxon>
    </lineage>
</organism>
<dbReference type="InterPro" id="IPR050679">
    <property type="entry name" value="Bact_HTH_transcr_reg"/>
</dbReference>
<sequence length="470" mass="53546">MMHNPNSQEQTIYRILAGQIQLGFFDDGEHFPSARDIAKRYQVSYCPAQRALKMLENDGFIKLNRGKGTSILSKPYENYLESDTFKKRTAALLDLSRSLKLILPVICYQSLYHIEKLYPDISETFIYGGVFVDRHLYQQFEKCLHALINQTAFSLYYDVLIFAESSFTDVLYTHCGKSETVLFLQDINEKYVQCIFEFQKGNRSLVKQKVEQLIEKLFSKIENCLEVFAANLENAGQESFCWEPRKGRTRYCDIIAIDMICKINQGDYPIGELLPGTSALADVYHVSEITMRRTIGLLNKLGVAKTMNGVGTRAIAHGEPETLYNVKGLMLEYKLKTFLEAMQLLIITSEPVFQCVFPYIPDRLLDSIGEAISISDEKRSLVATLSAGLQAVVHHCPLAAIREIYSKITLLLLNGSILRIEESGEEPVLHWSSISHDIRESIHARNSKQFGHAFRELTENNYDVINMTIT</sequence>
<dbReference type="InterPro" id="IPR036390">
    <property type="entry name" value="WH_DNA-bd_sf"/>
</dbReference>
<comment type="caution">
    <text evidence="5">The sequence shown here is derived from an EMBL/GenBank/DDBJ whole genome shotgun (WGS) entry which is preliminary data.</text>
</comment>
<dbReference type="GO" id="GO:0003677">
    <property type="term" value="F:DNA binding"/>
    <property type="evidence" value="ECO:0007669"/>
    <property type="project" value="UniProtKB-KW"/>
</dbReference>
<dbReference type="RefSeq" id="WP_138003037.1">
    <property type="nucleotide sequence ID" value="NZ_QGQD01000064.1"/>
</dbReference>
<dbReference type="SMART" id="SM00345">
    <property type="entry name" value="HTH_GNTR"/>
    <property type="match status" value="2"/>
</dbReference>
<evidence type="ECO:0000256" key="1">
    <source>
        <dbReference type="ARBA" id="ARBA00023015"/>
    </source>
</evidence>
<dbReference type="GO" id="GO:0045892">
    <property type="term" value="P:negative regulation of DNA-templated transcription"/>
    <property type="evidence" value="ECO:0007669"/>
    <property type="project" value="TreeGrafter"/>
</dbReference>
<gene>
    <name evidence="5" type="ORF">DSM106044_03317</name>
</gene>
<dbReference type="GO" id="GO:0003700">
    <property type="term" value="F:DNA-binding transcription factor activity"/>
    <property type="evidence" value="ECO:0007669"/>
    <property type="project" value="InterPro"/>
</dbReference>